<feature type="transmembrane region" description="Helical" evidence="8">
    <location>
        <begin position="253"/>
        <end position="276"/>
    </location>
</feature>
<feature type="transmembrane region" description="Helical" evidence="8">
    <location>
        <begin position="404"/>
        <end position="425"/>
    </location>
</feature>
<feature type="transmembrane region" description="Helical" evidence="8">
    <location>
        <begin position="370"/>
        <end position="392"/>
    </location>
</feature>
<dbReference type="RefSeq" id="WP_127000640.1">
    <property type="nucleotide sequence ID" value="NZ_CP034346.1"/>
</dbReference>
<feature type="transmembrane region" description="Helical" evidence="8">
    <location>
        <begin position="75"/>
        <end position="96"/>
    </location>
</feature>
<dbReference type="Gene3D" id="1.10.3720.10">
    <property type="entry name" value="MetI-like"/>
    <property type="match status" value="2"/>
</dbReference>
<dbReference type="Proteomes" id="UP000270678">
    <property type="component" value="Chromosome"/>
</dbReference>
<comment type="similarity">
    <text evidence="8">Belongs to the binding-protein-dependent transport system permease family.</text>
</comment>
<feature type="transmembrane region" description="Helical" evidence="8">
    <location>
        <begin position="431"/>
        <end position="451"/>
    </location>
</feature>
<proteinExistence type="inferred from homology"/>
<dbReference type="KEGG" id="plut:EI981_18465"/>
<organism evidence="10 11">
    <name type="scientific">Paenibacillus lutimineralis</name>
    <dbReference type="NCBI Taxonomy" id="2707005"/>
    <lineage>
        <taxon>Bacteria</taxon>
        <taxon>Bacillati</taxon>
        <taxon>Bacillota</taxon>
        <taxon>Bacilli</taxon>
        <taxon>Bacillales</taxon>
        <taxon>Paenibacillaceae</taxon>
        <taxon>Paenibacillus</taxon>
    </lineage>
</organism>
<sequence>MESKLTKSPMRLPKKFNIGLIGFLVILGWFIIAFMIIPNLEILKTVFFSDSGFSSETIGKIFNSDRAMRGIKNSFLLAFTLTITTSVVGILEVLFLDYFKIKGKWFLTLCYMIPLIFGGIMLANGYLFTYGSRGFVTKFLVELFPNLPVDWFSGYGAVLFLMTFACTTNYMIFFRNSFKSIDYQTIEAAKGLGASNFTVLIKVVLPALKPILLTCIILLFQTGLMAMSAPLMVGGQEFETISPLILTFTERPTSRALAAVLSLFLGLFQLVLLFVIQRNEKKGNYLSVSKVKTRIQPMKINSKIWNAFAHVLAYVFALINLLPLVVVALFSFTNFQTISTRNLTLSSFSLQNYVQILTDSSAYRPFVTSVVYSAIAAIVAVVLMTIAARIVFKYRNRSTELLELLLHIPWVLPGLMFALGLVLSYSKPKWIIFNQPLTGTLVIMLVAYIVVMLPNTFRFLKASYFSVDQNLEDAAKNLGAKPIYSFVKIVLPIILPTVLAMLAINFNGKLGDYDLSVFLYNPAAKPVGVVIRSNSNPEAGIEGIAVNFVYSVLLMIINALVFFFVYADGKERIASLFKRKKEIKQ</sequence>
<feature type="transmembrane region" description="Helical" evidence="8">
    <location>
        <begin position="486"/>
        <end position="506"/>
    </location>
</feature>
<dbReference type="PANTHER" id="PTHR43357">
    <property type="entry name" value="INNER MEMBRANE ABC TRANSPORTER PERMEASE PROTEIN YDCV"/>
    <property type="match status" value="1"/>
</dbReference>
<keyword evidence="4" id="KW-0997">Cell inner membrane</keyword>
<evidence type="ECO:0000313" key="11">
    <source>
        <dbReference type="Proteomes" id="UP000270678"/>
    </source>
</evidence>
<keyword evidence="6 8" id="KW-1133">Transmembrane helix</keyword>
<dbReference type="SUPFAM" id="SSF161098">
    <property type="entry name" value="MetI-like"/>
    <property type="match status" value="2"/>
</dbReference>
<feature type="transmembrane region" description="Helical" evidence="8">
    <location>
        <begin position="544"/>
        <end position="567"/>
    </location>
</feature>
<keyword evidence="2 8" id="KW-0813">Transport</keyword>
<dbReference type="CDD" id="cd06261">
    <property type="entry name" value="TM_PBP2"/>
    <property type="match status" value="2"/>
</dbReference>
<evidence type="ECO:0000256" key="8">
    <source>
        <dbReference type="RuleBase" id="RU363032"/>
    </source>
</evidence>
<evidence type="ECO:0000259" key="9">
    <source>
        <dbReference type="PROSITE" id="PS50928"/>
    </source>
</evidence>
<dbReference type="Pfam" id="PF00528">
    <property type="entry name" value="BPD_transp_1"/>
    <property type="match status" value="2"/>
</dbReference>
<evidence type="ECO:0000313" key="10">
    <source>
        <dbReference type="EMBL" id="AZS16234.1"/>
    </source>
</evidence>
<accession>A0A3Q9ICR9</accession>
<dbReference type="InterPro" id="IPR000515">
    <property type="entry name" value="MetI-like"/>
</dbReference>
<dbReference type="OrthoDB" id="9776648at2"/>
<feature type="transmembrane region" description="Helical" evidence="8">
    <location>
        <begin position="108"/>
        <end position="131"/>
    </location>
</feature>
<feature type="transmembrane region" description="Helical" evidence="8">
    <location>
        <begin position="151"/>
        <end position="173"/>
    </location>
</feature>
<dbReference type="InterPro" id="IPR035906">
    <property type="entry name" value="MetI-like_sf"/>
</dbReference>
<keyword evidence="7 8" id="KW-0472">Membrane</keyword>
<evidence type="ECO:0000256" key="6">
    <source>
        <dbReference type="ARBA" id="ARBA00022989"/>
    </source>
</evidence>
<dbReference type="GO" id="GO:0005886">
    <property type="term" value="C:plasma membrane"/>
    <property type="evidence" value="ECO:0007669"/>
    <property type="project" value="UniProtKB-SubCell"/>
</dbReference>
<reference evidence="11" key="1">
    <citation type="submission" date="2018-12" db="EMBL/GenBank/DDBJ databases">
        <title>Complete genome sequence of Paenibacillus sp. MBLB1234.</title>
        <authorList>
            <person name="Nam Y.-D."/>
            <person name="Kang J."/>
            <person name="Chung W.-H."/>
            <person name="Park Y.S."/>
        </authorList>
    </citation>
    <scope>NUCLEOTIDE SEQUENCE [LARGE SCALE GENOMIC DNA]</scope>
    <source>
        <strain evidence="11">MBLB1234</strain>
    </source>
</reference>
<dbReference type="EMBL" id="CP034346">
    <property type="protein sequence ID" value="AZS16234.1"/>
    <property type="molecule type" value="Genomic_DNA"/>
</dbReference>
<evidence type="ECO:0000256" key="1">
    <source>
        <dbReference type="ARBA" id="ARBA00004429"/>
    </source>
</evidence>
<gene>
    <name evidence="10" type="ORF">EI981_18465</name>
</gene>
<evidence type="ECO:0000256" key="2">
    <source>
        <dbReference type="ARBA" id="ARBA00022448"/>
    </source>
</evidence>
<dbReference type="AlphaFoldDB" id="A0A3Q9ICR9"/>
<keyword evidence="3" id="KW-1003">Cell membrane</keyword>
<feature type="domain" description="ABC transmembrane type-1" evidence="9">
    <location>
        <begin position="71"/>
        <end position="276"/>
    </location>
</feature>
<keyword evidence="11" id="KW-1185">Reference proteome</keyword>
<feature type="domain" description="ABC transmembrane type-1" evidence="9">
    <location>
        <begin position="366"/>
        <end position="565"/>
    </location>
</feature>
<keyword evidence="5 8" id="KW-0812">Transmembrane</keyword>
<dbReference type="PROSITE" id="PS50928">
    <property type="entry name" value="ABC_TM1"/>
    <property type="match status" value="2"/>
</dbReference>
<feature type="transmembrane region" description="Helical" evidence="8">
    <location>
        <begin position="211"/>
        <end position="233"/>
    </location>
</feature>
<evidence type="ECO:0000256" key="5">
    <source>
        <dbReference type="ARBA" id="ARBA00022692"/>
    </source>
</evidence>
<feature type="transmembrane region" description="Helical" evidence="8">
    <location>
        <begin position="16"/>
        <end position="37"/>
    </location>
</feature>
<dbReference type="GO" id="GO:0055085">
    <property type="term" value="P:transmembrane transport"/>
    <property type="evidence" value="ECO:0007669"/>
    <property type="project" value="InterPro"/>
</dbReference>
<comment type="subcellular location">
    <subcellularLocation>
        <location evidence="1">Cell inner membrane</location>
        <topology evidence="1">Multi-pass membrane protein</topology>
    </subcellularLocation>
    <subcellularLocation>
        <location evidence="8">Cell membrane</location>
        <topology evidence="8">Multi-pass membrane protein</topology>
    </subcellularLocation>
</comment>
<evidence type="ECO:0000256" key="4">
    <source>
        <dbReference type="ARBA" id="ARBA00022519"/>
    </source>
</evidence>
<evidence type="ECO:0000256" key="3">
    <source>
        <dbReference type="ARBA" id="ARBA00022475"/>
    </source>
</evidence>
<protein>
    <submittedName>
        <fullName evidence="10">Iron ABC transporter permease</fullName>
    </submittedName>
</protein>
<evidence type="ECO:0000256" key="7">
    <source>
        <dbReference type="ARBA" id="ARBA00023136"/>
    </source>
</evidence>
<feature type="transmembrane region" description="Helical" evidence="8">
    <location>
        <begin position="304"/>
        <end position="332"/>
    </location>
</feature>
<dbReference type="PANTHER" id="PTHR43357:SF4">
    <property type="entry name" value="INNER MEMBRANE ABC TRANSPORTER PERMEASE PROTEIN YDCV"/>
    <property type="match status" value="1"/>
</dbReference>
<name>A0A3Q9ICR9_9BACL</name>